<evidence type="ECO:0000313" key="13">
    <source>
        <dbReference type="EMBL" id="MRN51864.1"/>
    </source>
</evidence>
<proteinExistence type="predicted"/>
<dbReference type="SMART" id="SM00822">
    <property type="entry name" value="PKS_KR"/>
    <property type="match status" value="1"/>
</dbReference>
<feature type="region of interest" description="C-terminal hotdog fold" evidence="9">
    <location>
        <begin position="357"/>
        <end position="503"/>
    </location>
</feature>
<keyword evidence="6" id="KW-0597">Phosphoprotein</keyword>
<dbReference type="InterPro" id="IPR036291">
    <property type="entry name" value="NAD(P)-bd_dom_sf"/>
</dbReference>
<organism evidence="13 14">
    <name type="scientific">Paenibacillus monticola</name>
    <dbReference type="NCBI Taxonomy" id="2666075"/>
    <lineage>
        <taxon>Bacteria</taxon>
        <taxon>Bacillati</taxon>
        <taxon>Bacillota</taxon>
        <taxon>Bacilli</taxon>
        <taxon>Bacillales</taxon>
        <taxon>Paenibacillaceae</taxon>
        <taxon>Paenibacillus</taxon>
    </lineage>
</organism>
<dbReference type="Pfam" id="PF22336">
    <property type="entry name" value="RhiE-like_linker"/>
    <property type="match status" value="1"/>
</dbReference>
<feature type="region of interest" description="N-terminal hotdog fold" evidence="9">
    <location>
        <begin position="216"/>
        <end position="340"/>
    </location>
</feature>
<dbReference type="InterPro" id="IPR014030">
    <property type="entry name" value="Ketoacyl_synth_N"/>
</dbReference>
<dbReference type="InterPro" id="IPR050091">
    <property type="entry name" value="PKS_NRPS_Biosynth_Enz"/>
</dbReference>
<comment type="subcellular location">
    <subcellularLocation>
        <location evidence="2">Cytoplasm</location>
    </subcellularLocation>
</comment>
<dbReference type="InterPro" id="IPR016039">
    <property type="entry name" value="Thiolase-like"/>
</dbReference>
<accession>A0A7X2L028</accession>
<dbReference type="Pfam" id="PF21089">
    <property type="entry name" value="PKS_DH_N"/>
    <property type="match status" value="2"/>
</dbReference>
<dbReference type="Pfam" id="PF14765">
    <property type="entry name" value="PS-DH"/>
    <property type="match status" value="2"/>
</dbReference>
<dbReference type="SMART" id="SM00823">
    <property type="entry name" value="PKS_PP"/>
    <property type="match status" value="1"/>
</dbReference>
<keyword evidence="5" id="KW-0963">Cytoplasm</keyword>
<dbReference type="InterPro" id="IPR049552">
    <property type="entry name" value="PKS_DH_N"/>
</dbReference>
<dbReference type="Pfam" id="PF22621">
    <property type="entry name" value="CurL-like_PKS_C"/>
    <property type="match status" value="1"/>
</dbReference>
<dbReference type="Gene3D" id="3.40.50.720">
    <property type="entry name" value="NAD(P)-binding Rossmann-like Domain"/>
    <property type="match status" value="1"/>
</dbReference>
<evidence type="ECO:0000256" key="2">
    <source>
        <dbReference type="ARBA" id="ARBA00004496"/>
    </source>
</evidence>
<evidence type="ECO:0000256" key="1">
    <source>
        <dbReference type="ARBA" id="ARBA00003299"/>
    </source>
</evidence>
<dbReference type="Gene3D" id="1.10.1200.10">
    <property type="entry name" value="ACP-like"/>
    <property type="match status" value="1"/>
</dbReference>
<dbReference type="Pfam" id="PF21394">
    <property type="entry name" value="Beta-ketacyl_N"/>
    <property type="match status" value="1"/>
</dbReference>
<reference evidence="13 14" key="1">
    <citation type="submission" date="2019-11" db="EMBL/GenBank/DDBJ databases">
        <title>Paenibacillus monticola sp. nov., a novel PGPR strain isolated from mountain sample in China.</title>
        <authorList>
            <person name="Zhao Q."/>
            <person name="Li H.-P."/>
            <person name="Zhang J.-L."/>
        </authorList>
    </citation>
    <scope>NUCLEOTIDE SEQUENCE [LARGE SCALE GENOMIC DNA]</scope>
    <source>
        <strain evidence="13 14">LC-T2</strain>
    </source>
</reference>
<feature type="domain" description="PKS/mFAS DH" evidence="12">
    <location>
        <begin position="216"/>
        <end position="503"/>
    </location>
</feature>
<feature type="region of interest" description="N-terminal hotdog fold" evidence="9">
    <location>
        <begin position="1768"/>
        <end position="1884"/>
    </location>
</feature>
<dbReference type="Pfam" id="PF08659">
    <property type="entry name" value="KR"/>
    <property type="match status" value="1"/>
</dbReference>
<dbReference type="Gene3D" id="3.40.47.10">
    <property type="match status" value="1"/>
</dbReference>
<feature type="active site" description="Proton donor; for dehydratase activity" evidence="9">
    <location>
        <position position="418"/>
    </location>
</feature>
<comment type="caution">
    <text evidence="13">The sequence shown here is derived from an EMBL/GenBank/DDBJ whole genome shotgun (WGS) entry which is preliminary data.</text>
</comment>
<evidence type="ECO:0000256" key="6">
    <source>
        <dbReference type="ARBA" id="ARBA00022553"/>
    </source>
</evidence>
<dbReference type="SUPFAM" id="SSF47336">
    <property type="entry name" value="ACP-like"/>
    <property type="match status" value="1"/>
</dbReference>
<dbReference type="CDD" id="cd08953">
    <property type="entry name" value="KR_2_SDR_x"/>
    <property type="match status" value="1"/>
</dbReference>
<dbReference type="Pfam" id="PF02801">
    <property type="entry name" value="Ketoacyl-synt_C"/>
    <property type="match status" value="1"/>
</dbReference>
<dbReference type="GO" id="GO:0006633">
    <property type="term" value="P:fatty acid biosynthetic process"/>
    <property type="evidence" value="ECO:0007669"/>
    <property type="project" value="InterPro"/>
</dbReference>
<evidence type="ECO:0000259" key="11">
    <source>
        <dbReference type="PROSITE" id="PS52004"/>
    </source>
</evidence>
<dbReference type="InterPro" id="IPR057326">
    <property type="entry name" value="KR_dom"/>
</dbReference>
<dbReference type="PROSITE" id="PS52004">
    <property type="entry name" value="KS3_2"/>
    <property type="match status" value="1"/>
</dbReference>
<keyword evidence="7" id="KW-0808">Transferase</keyword>
<sequence>MSMVKTKLKPKGTYEVAPASTDNGPYELIVLTAKTATALQQKIIDLEQWLEQQSEPEIDLVNVAYTLLVGRSHFPYRKAAVVKSLDELRQILRADISAEFHDGEWLQGGPGSEYGKGQSSASLERMAEIIRGIRLVPAKVRIKSHYLELAQMFVAGISGNLETLYAGQGCRKLSLPAYPFAQDRYWVPDSPAETGSAAGSGAVRSKDNTHRAEALHPLIDSNCSTVTALGFHKTFYPHEFFLADHLVEGEGVLPGVAYLEMARVAGTLANPGAVVNKLTDIIWLQPFRIAKGEQQKEATLQLLPATDRLGAFQYEMSTTHQEGLRIVNGKGIIHYAAAVGTQKPQHIDVDLIRSRCNVTMNKETCYAAFRQRGLQLGRSFQALTELRHNDTETLAYLELPDLLEEQFSHYLLHPSLMDGALEAVIGLVHSGDGRVLSLPFAIDEIEIHAPLPKVCLAYVTNSEIQQDDRYSRKFDVQLTDKDGRVLVSVTGFTLKVMTPAQALDDVNEVLYYNPAWELAPLQQTDAEPVTTTTSASGARSVTVVFNDEVLYRSLAGTEAFLTGKQVVFIEHGDYKERADGGYSLHYAQRDDFHRMLLTLKQNHKFPGEILFVGSQSARTAAAHDVDDFTDELRTSLQPVLLLLQALIDMKLETQTQVLYLCPAFEHPSAYSAVHTALSALGKTVQLENSRLQFRIIEGQKDLPDKQKLALVQQELGEKNRDAAHIRYIDGIRECLRLRESPVKLQASGGLTVRKNGTYLITGGAGGLGLIFAEHFAEQASPTLILTGRSPLTESQQNKIKAIRAKGATVEYRRADVTVREDVQSLMAYIQNQGYSLTGVVHAAGITSDGYLANKAAADFWKVIEPKTAGTVFLDEATKDLSLEFFVLFSSIAAVNGNAGQADYAYANCYMDHFTKVREYWRQQGIRSGKTLSINWPLWAEGGVRMEESTLALYSRTAGVIPLDTLKGIEAFERGLSLVESSQFGIVQGDARKLRLLLELDPAPLSSGQHIQHSTVRLNDDELTDALNGNLIAIVSALTKVKARDIFLHKALSEYGFHSINLAEFADRINEQYELRINPSIFFEYATLEALARFLLNDHKDAVTARHTELLATRIDKSLDKPFMAAEPAAPRKPIAAPGKSQVREEDVAIIGVAGLMPQSEDLDQFWEHLSSQRDLVTEIPPERWDWRDFYSETNEPNTSSSKWGGFLKEVDTFDAAWFGISPAEAELMDPQQRLFLQTVWSTIEDAGYKASALSGSRTGVFVGVGTMDYYDVLLANGIEIEPHFSTGNSHSVLANRISYLLNFHGPSEPVNTACSSSLVAIHRAVQSIRSGESELAIAGGVNVIASPLLYLAFGKSGMLSKDGKCRTFDHKANGYVRGEGAGAILLKPLSKAIEDRDHIYGVVKGSAVNHGGRANSLTAPNVNAQVDLLVEAYSKADVSPGTVTYIEAHGTGTPLGDPAEINGLKKAFSTLGKLRGEAVPLASYCCIGSVKTNIGHLETAAGIAGVIKVLLAMKNGSIPGNVHFEGLNPYIELEGSPFYIADTTQPWAKLTDARGNTIPRRAGISSFGFGGANAHVILEQYEAEDSIPDVHNVQRTDGEPQVVILSAKSKEQLKEYSRKLVSFLSRQNHDSAKPLLADLAFTLQTGREESEERLAVVTDNLNNLQALLSLYCSGTEQADGLFAGTAEAHRGVGVPESVTWRQDGQPDLYQLARSWVQGALIPWADLQGGIPQRLSLPTYPYAKERHWVGNKNTFPMFKPNVSVQPMLHPLIGQNTSSLYEQKFSSRLSGEEFFFKDHVIGGTQILPGAAYLEMARAAGQIAGEQRVSKLRNFVWLQPLTTTGETCEITTILVPKGAFVEAQIRSAHDQGIIYAQGNIILAESQPEADSQENRPKLNISAIIERCDPAVTSEACYWDLSGMGFQYGPSLRVIQQHGSRSNKEAWAYLSLPAGITDTLHSYELHPSLVDGTLQSALLMGTLGARDSKFLPFALDELEWISPLVQECFCHIVSVEDASERTSALRKYNLAIADRSGNLLVRMNGFSSRLVQTTLPVTKAVEDEVLDMLYKLQRGDIDLNEAERIAEGSVL</sequence>
<dbReference type="InterPro" id="IPR018201">
    <property type="entry name" value="Ketoacyl_synth_AS"/>
</dbReference>
<evidence type="ECO:0000259" key="10">
    <source>
        <dbReference type="PROSITE" id="PS50075"/>
    </source>
</evidence>
<dbReference type="SMART" id="SM00825">
    <property type="entry name" value="PKS_KS"/>
    <property type="match status" value="1"/>
</dbReference>
<dbReference type="InterPro" id="IPR054514">
    <property type="entry name" value="RhiE-like_linker"/>
</dbReference>
<feature type="active site" description="Proton donor; for dehydratase activity" evidence="9">
    <location>
        <position position="1967"/>
    </location>
</feature>
<dbReference type="SUPFAM" id="SSF51735">
    <property type="entry name" value="NAD(P)-binding Rossmann-fold domains"/>
    <property type="match status" value="2"/>
</dbReference>
<dbReference type="PANTHER" id="PTHR43775">
    <property type="entry name" value="FATTY ACID SYNTHASE"/>
    <property type="match status" value="1"/>
</dbReference>
<comment type="function">
    <text evidence="1">Involved in some intermediate steps for the synthesis of the antibiotic polyketide bacillaene which is involved in secondary metabolism.</text>
</comment>
<dbReference type="SMART" id="SM00826">
    <property type="entry name" value="PKS_DH"/>
    <property type="match status" value="2"/>
</dbReference>
<dbReference type="GO" id="GO:0004312">
    <property type="term" value="F:fatty acid synthase activity"/>
    <property type="evidence" value="ECO:0007669"/>
    <property type="project" value="TreeGrafter"/>
</dbReference>
<keyword evidence="4" id="KW-0596">Phosphopantetheine</keyword>
<dbReference type="InterPro" id="IPR036736">
    <property type="entry name" value="ACP-like_sf"/>
</dbReference>
<dbReference type="GO" id="GO:0071770">
    <property type="term" value="P:DIM/DIP cell wall layer assembly"/>
    <property type="evidence" value="ECO:0007669"/>
    <property type="project" value="TreeGrafter"/>
</dbReference>
<keyword evidence="14" id="KW-1185">Reference proteome</keyword>
<dbReference type="PROSITE" id="PS50075">
    <property type="entry name" value="CARRIER"/>
    <property type="match status" value="1"/>
</dbReference>
<dbReference type="Gene3D" id="1.10.1240.100">
    <property type="match status" value="1"/>
</dbReference>
<dbReference type="InterPro" id="IPR049490">
    <property type="entry name" value="C883_1060-like_KR_N"/>
</dbReference>
<dbReference type="InterPro" id="IPR009081">
    <property type="entry name" value="PP-bd_ACP"/>
</dbReference>
<dbReference type="PROSITE" id="PS00606">
    <property type="entry name" value="KS3_1"/>
    <property type="match status" value="1"/>
</dbReference>
<dbReference type="SUPFAM" id="SSF53901">
    <property type="entry name" value="Thiolase-like"/>
    <property type="match status" value="1"/>
</dbReference>
<gene>
    <name evidence="13" type="ORF">GJB61_02480</name>
</gene>
<dbReference type="EMBL" id="WJXB01000001">
    <property type="protein sequence ID" value="MRN51864.1"/>
    <property type="molecule type" value="Genomic_DNA"/>
</dbReference>
<dbReference type="InterPro" id="IPR020807">
    <property type="entry name" value="PKS_DH"/>
</dbReference>
<feature type="domain" description="PKS/mFAS DH" evidence="12">
    <location>
        <begin position="1768"/>
        <end position="2053"/>
    </location>
</feature>
<dbReference type="InterPro" id="IPR049900">
    <property type="entry name" value="PKS_mFAS_DH"/>
</dbReference>
<keyword evidence="8" id="KW-0677">Repeat</keyword>
<evidence type="ECO:0000256" key="5">
    <source>
        <dbReference type="ARBA" id="ARBA00022490"/>
    </source>
</evidence>
<evidence type="ECO:0000259" key="12">
    <source>
        <dbReference type="PROSITE" id="PS52019"/>
    </source>
</evidence>
<protein>
    <submittedName>
        <fullName evidence="13">SDR family NAD(P)-dependent oxidoreductase</fullName>
    </submittedName>
</protein>
<feature type="domain" description="Ketosynthase family 3 (KS3)" evidence="11">
    <location>
        <begin position="1144"/>
        <end position="1580"/>
    </location>
</feature>
<dbReference type="InterPro" id="IPR020841">
    <property type="entry name" value="PKS_Beta-ketoAc_synthase_dom"/>
</dbReference>
<dbReference type="InterPro" id="IPR049551">
    <property type="entry name" value="PKS_DH_C"/>
</dbReference>
<dbReference type="GO" id="GO:0005886">
    <property type="term" value="C:plasma membrane"/>
    <property type="evidence" value="ECO:0007669"/>
    <property type="project" value="TreeGrafter"/>
</dbReference>
<dbReference type="InterPro" id="IPR014031">
    <property type="entry name" value="Ketoacyl_synth_C"/>
</dbReference>
<dbReference type="FunFam" id="3.40.47.10:FF:000019">
    <property type="entry name" value="Polyketide synthase type I"/>
    <property type="match status" value="1"/>
</dbReference>
<feature type="active site" description="Proton acceptor; for dehydratase activity" evidence="9">
    <location>
        <position position="245"/>
    </location>
</feature>
<dbReference type="PANTHER" id="PTHR43775:SF37">
    <property type="entry name" value="SI:DKEY-61P9.11"/>
    <property type="match status" value="1"/>
</dbReference>
<dbReference type="GO" id="GO:0031177">
    <property type="term" value="F:phosphopantetheine binding"/>
    <property type="evidence" value="ECO:0007669"/>
    <property type="project" value="InterPro"/>
</dbReference>
<evidence type="ECO:0000256" key="7">
    <source>
        <dbReference type="ARBA" id="ARBA00022679"/>
    </source>
</evidence>
<dbReference type="Gene3D" id="3.30.70.3290">
    <property type="match status" value="1"/>
</dbReference>
<dbReference type="PROSITE" id="PS52019">
    <property type="entry name" value="PKS_MFAS_DH"/>
    <property type="match status" value="2"/>
</dbReference>
<evidence type="ECO:0000313" key="14">
    <source>
        <dbReference type="Proteomes" id="UP000463051"/>
    </source>
</evidence>
<dbReference type="Proteomes" id="UP000463051">
    <property type="component" value="Unassembled WGS sequence"/>
</dbReference>
<dbReference type="InterPro" id="IPR042104">
    <property type="entry name" value="PKS_dehydratase_sf"/>
</dbReference>
<comment type="pathway">
    <text evidence="3">Antibiotic biosynthesis; bacillaene biosynthesis.</text>
</comment>
<evidence type="ECO:0000256" key="3">
    <source>
        <dbReference type="ARBA" id="ARBA00004789"/>
    </source>
</evidence>
<dbReference type="CDD" id="cd00833">
    <property type="entry name" value="PKS"/>
    <property type="match status" value="1"/>
</dbReference>
<dbReference type="InterPro" id="IPR013968">
    <property type="entry name" value="PKS_KR"/>
</dbReference>
<feature type="active site" description="Proton acceptor; for dehydratase activity" evidence="9">
    <location>
        <position position="1797"/>
    </location>
</feature>
<dbReference type="Gene3D" id="3.10.129.110">
    <property type="entry name" value="Polyketide synthase dehydratase"/>
    <property type="match status" value="2"/>
</dbReference>
<dbReference type="Pfam" id="PF00109">
    <property type="entry name" value="ketoacyl-synt"/>
    <property type="match status" value="1"/>
</dbReference>
<feature type="region of interest" description="C-terminal hotdog fold" evidence="9">
    <location>
        <begin position="1905"/>
        <end position="2053"/>
    </location>
</feature>
<dbReference type="GO" id="GO:0005737">
    <property type="term" value="C:cytoplasm"/>
    <property type="evidence" value="ECO:0007669"/>
    <property type="project" value="UniProtKB-SubCell"/>
</dbReference>
<evidence type="ECO:0000256" key="8">
    <source>
        <dbReference type="ARBA" id="ARBA00022737"/>
    </source>
</evidence>
<name>A0A7X2L028_9BACL</name>
<evidence type="ECO:0000256" key="4">
    <source>
        <dbReference type="ARBA" id="ARBA00022450"/>
    </source>
</evidence>
<feature type="domain" description="Carrier" evidence="10">
    <location>
        <begin position="1021"/>
        <end position="1098"/>
    </location>
</feature>
<dbReference type="Pfam" id="PF00550">
    <property type="entry name" value="PP-binding"/>
    <property type="match status" value="1"/>
</dbReference>
<dbReference type="GO" id="GO:0004315">
    <property type="term" value="F:3-oxoacyl-[acyl-carrier-protein] synthase activity"/>
    <property type="evidence" value="ECO:0007669"/>
    <property type="project" value="InterPro"/>
</dbReference>
<evidence type="ECO:0000256" key="9">
    <source>
        <dbReference type="PROSITE-ProRule" id="PRU01363"/>
    </source>
</evidence>
<dbReference type="InterPro" id="IPR020806">
    <property type="entry name" value="PKS_PP-bd"/>
</dbReference>